<keyword evidence="2" id="KW-0808">Transferase</keyword>
<dbReference type="InterPro" id="IPR016181">
    <property type="entry name" value="Acyl_CoA_acyltransferase"/>
</dbReference>
<dbReference type="InterPro" id="IPR000182">
    <property type="entry name" value="GNAT_dom"/>
</dbReference>
<dbReference type="Proteomes" id="UP000198694">
    <property type="component" value="Unassembled WGS sequence"/>
</dbReference>
<dbReference type="CDD" id="cd04301">
    <property type="entry name" value="NAT_SF"/>
    <property type="match status" value="1"/>
</dbReference>
<gene>
    <name evidence="2" type="ORF">SAMN05216243_0783</name>
</gene>
<name>A0A1G8WGN0_9BACI</name>
<dbReference type="Gene3D" id="3.40.630.30">
    <property type="match status" value="1"/>
</dbReference>
<dbReference type="AlphaFoldDB" id="A0A1G8WGN0"/>
<dbReference type="OrthoDB" id="69535at2"/>
<dbReference type="EMBL" id="FNFL01000001">
    <property type="protein sequence ID" value="SDJ77247.1"/>
    <property type="molecule type" value="Genomic_DNA"/>
</dbReference>
<dbReference type="SUPFAM" id="SSF55729">
    <property type="entry name" value="Acyl-CoA N-acyltransferases (Nat)"/>
    <property type="match status" value="1"/>
</dbReference>
<evidence type="ECO:0000259" key="1">
    <source>
        <dbReference type="PROSITE" id="PS51186"/>
    </source>
</evidence>
<proteinExistence type="predicted"/>
<feature type="domain" description="N-acetyltransferase" evidence="1">
    <location>
        <begin position="30"/>
        <end position="169"/>
    </location>
</feature>
<organism evidence="2 3">
    <name type="scientific">Sediminibacillus albus</name>
    <dbReference type="NCBI Taxonomy" id="407036"/>
    <lineage>
        <taxon>Bacteria</taxon>
        <taxon>Bacillati</taxon>
        <taxon>Bacillota</taxon>
        <taxon>Bacilli</taxon>
        <taxon>Bacillales</taxon>
        <taxon>Bacillaceae</taxon>
        <taxon>Sediminibacillus</taxon>
    </lineage>
</organism>
<dbReference type="RefSeq" id="WP_093211241.1">
    <property type="nucleotide sequence ID" value="NZ_FNFL01000001.1"/>
</dbReference>
<dbReference type="STRING" id="407036.SAMN05216243_0783"/>
<reference evidence="2 3" key="1">
    <citation type="submission" date="2016-10" db="EMBL/GenBank/DDBJ databases">
        <authorList>
            <person name="de Groot N.N."/>
        </authorList>
    </citation>
    <scope>NUCLEOTIDE SEQUENCE [LARGE SCALE GENOMIC DNA]</scope>
    <source>
        <strain evidence="2 3">CGMCC 1.6502</strain>
    </source>
</reference>
<dbReference type="PROSITE" id="PS51186">
    <property type="entry name" value="GNAT"/>
    <property type="match status" value="1"/>
</dbReference>
<accession>A0A1G8WGN0</accession>
<dbReference type="GO" id="GO:0016747">
    <property type="term" value="F:acyltransferase activity, transferring groups other than amino-acyl groups"/>
    <property type="evidence" value="ECO:0007669"/>
    <property type="project" value="InterPro"/>
</dbReference>
<evidence type="ECO:0000313" key="2">
    <source>
        <dbReference type="EMBL" id="SDJ77247.1"/>
    </source>
</evidence>
<protein>
    <submittedName>
        <fullName evidence="2">Acetyltransferase (GNAT) family protein</fullName>
    </submittedName>
</protein>
<evidence type="ECO:0000313" key="3">
    <source>
        <dbReference type="Proteomes" id="UP000198694"/>
    </source>
</evidence>
<keyword evidence="3" id="KW-1185">Reference proteome</keyword>
<sequence length="169" mass="19337">MIQIKKADSSHVAGISKVCSDGYWATYRKIRSEEYIKRNIKEFYNLERIELEVTETSREWGGYLVAVEENEVIGAVGGGMTNETAGEVFVLYLNPNRRNEGIGTLLLKALTKQQKEEFNATEQWVSVAKGNQKGIPFYEARGFVFKKEQKAYGNSEGENYIALRYFREI</sequence>
<dbReference type="Pfam" id="PF00583">
    <property type="entry name" value="Acetyltransf_1"/>
    <property type="match status" value="1"/>
</dbReference>